<dbReference type="PANTHER" id="PTHR12875:SF0">
    <property type="entry name" value="GOLGI TO ER TRAFFIC PROTEIN 4 HOMOLOG"/>
    <property type="match status" value="1"/>
</dbReference>
<dbReference type="AlphaFoldDB" id="A0A7D9JDG8"/>
<reference evidence="5" key="1">
    <citation type="submission" date="2020-04" db="EMBL/GenBank/DDBJ databases">
        <authorList>
            <person name="Alioto T."/>
            <person name="Alioto T."/>
            <person name="Gomez Garrido J."/>
        </authorList>
    </citation>
    <scope>NUCLEOTIDE SEQUENCE</scope>
    <source>
        <strain evidence="5">A484AB</strain>
    </source>
</reference>
<evidence type="ECO:0000256" key="1">
    <source>
        <dbReference type="ARBA" id="ARBA00004514"/>
    </source>
</evidence>
<dbReference type="OrthoDB" id="10252405at2759"/>
<dbReference type="Pfam" id="PF04190">
    <property type="entry name" value="GET4"/>
    <property type="match status" value="1"/>
</dbReference>
<evidence type="ECO:0000256" key="4">
    <source>
        <dbReference type="ARBA" id="ARBA00022490"/>
    </source>
</evidence>
<comment type="subcellular location">
    <subcellularLocation>
        <location evidence="1">Cytoplasm</location>
        <location evidence="1">Cytosol</location>
    </subcellularLocation>
</comment>
<dbReference type="PANTHER" id="PTHR12875">
    <property type="entry name" value="GOLGI TO ER TRAFFIC PROTEIN 4 HOMOLOG"/>
    <property type="match status" value="1"/>
</dbReference>
<dbReference type="FunFam" id="1.25.40.10:FF:000060">
    <property type="entry name" value="Golgi to ER traffic protein 4 homolog"/>
    <property type="match status" value="1"/>
</dbReference>
<keyword evidence="6" id="KW-1185">Reference proteome</keyword>
<evidence type="ECO:0000256" key="3">
    <source>
        <dbReference type="ARBA" id="ARBA00022448"/>
    </source>
</evidence>
<organism evidence="5 6">
    <name type="scientific">Paramuricea clavata</name>
    <name type="common">Red gorgonian</name>
    <name type="synonym">Violescent sea-whip</name>
    <dbReference type="NCBI Taxonomy" id="317549"/>
    <lineage>
        <taxon>Eukaryota</taxon>
        <taxon>Metazoa</taxon>
        <taxon>Cnidaria</taxon>
        <taxon>Anthozoa</taxon>
        <taxon>Octocorallia</taxon>
        <taxon>Malacalcyonacea</taxon>
        <taxon>Plexauridae</taxon>
        <taxon>Paramuricea</taxon>
    </lineage>
</organism>
<comment type="similarity">
    <text evidence="2">Belongs to the GET4 family.</text>
</comment>
<keyword evidence="3" id="KW-0813">Transport</keyword>
<name>A0A7D9JDG8_PARCT</name>
<evidence type="ECO:0000313" key="5">
    <source>
        <dbReference type="EMBL" id="CAB4027363.1"/>
    </source>
</evidence>
<dbReference type="GO" id="GO:0045048">
    <property type="term" value="P:protein insertion into ER membrane"/>
    <property type="evidence" value="ECO:0007669"/>
    <property type="project" value="InterPro"/>
</dbReference>
<evidence type="ECO:0000256" key="2">
    <source>
        <dbReference type="ARBA" id="ARBA00005351"/>
    </source>
</evidence>
<proteinExistence type="inferred from homology"/>
<accession>A0A7D9JDG8</accession>
<dbReference type="InterPro" id="IPR011990">
    <property type="entry name" value="TPR-like_helical_dom_sf"/>
</dbReference>
<evidence type="ECO:0000313" key="6">
    <source>
        <dbReference type="Proteomes" id="UP001152795"/>
    </source>
</evidence>
<sequence length="317" mass="36282">MASETLNRGTRRVLSKLEKSIEDGDHYEAHQMIRTLYFRYMNQTKHSDALVLVYDGATMLLQHDQEESGLDLCQLMLKCFEESYYPVNDDALDKISAHFQLFKPCSPNRRLFIDAALSWTAKKNTEWVFGHPKLNLLCAETYWKEHNYGEAQSHFLHANNGQQCATMLVEYAVTCGYPGEADLFVAQAVLQFLCLKRSSAAHCVFVQYTDHHPDFSGQGPPFEKPLLNFLWILLIIIDKKGTINQFTVLCEKYHPSLNRDPNYLSYLDKIGQLFFGLTPKPKEPSMNNFFGDLLQSLTSEAEQPTTSSVDLNTEDLD</sequence>
<keyword evidence="4" id="KW-0963">Cytoplasm</keyword>
<dbReference type="Proteomes" id="UP001152795">
    <property type="component" value="Unassembled WGS sequence"/>
</dbReference>
<dbReference type="Gene3D" id="1.25.40.10">
    <property type="entry name" value="Tetratricopeptide repeat domain"/>
    <property type="match status" value="1"/>
</dbReference>
<dbReference type="EMBL" id="CACRXK020014756">
    <property type="protein sequence ID" value="CAB4027363.1"/>
    <property type="molecule type" value="Genomic_DNA"/>
</dbReference>
<comment type="caution">
    <text evidence="5">The sequence shown here is derived from an EMBL/GenBank/DDBJ whole genome shotgun (WGS) entry which is preliminary data.</text>
</comment>
<gene>
    <name evidence="5" type="ORF">PACLA_8A002945</name>
</gene>
<protein>
    <submittedName>
        <fullName evidence="5">Golgi to ER traffic 4 homolog</fullName>
    </submittedName>
</protein>
<dbReference type="InterPro" id="IPR007317">
    <property type="entry name" value="GET4"/>
</dbReference>
<dbReference type="GO" id="GO:0071818">
    <property type="term" value="C:BAT3 complex"/>
    <property type="evidence" value="ECO:0007669"/>
    <property type="project" value="TreeGrafter"/>
</dbReference>